<reference evidence="1" key="1">
    <citation type="submission" date="2023-07" db="EMBL/GenBank/DDBJ databases">
        <authorList>
            <person name="Haufschild T."/>
            <person name="Kallscheuer N."/>
            <person name="Hammer J."/>
            <person name="Kohn T."/>
            <person name="Kabuu M."/>
            <person name="Jogler M."/>
            <person name="Wohfarth N."/>
            <person name="Heuer A."/>
            <person name="Rohde M."/>
            <person name="van Teeseling M.C.F."/>
            <person name="Jogler C."/>
        </authorList>
    </citation>
    <scope>NUCLEOTIDE SEQUENCE</scope>
    <source>
        <strain evidence="1">Strain 138</strain>
    </source>
</reference>
<evidence type="ECO:0000313" key="1">
    <source>
        <dbReference type="EMBL" id="WKW12290.1"/>
    </source>
</evidence>
<gene>
    <name evidence="1" type="ORF">Strain138_001574</name>
</gene>
<accession>A0AA49JUS6</accession>
<sequence>MDLGDVPAFNTLNRFTEGYPLGAFVSKRIRNIDEATGVVTVADTFEVVGSQFPGFEGTLTSTFTLFRQLRISAQFDTKQDYLVYNNTDFFRETQLVRSNARLDTTVLSRRERLKRYGNPTPGQPAFRQENGASTTVNEVRDYYLQPGDFVRFRELGVTWDIPAKYATRMPGVATASLGFAVQNVALWKDKDFTGPDPEVISAAGAQFNRTDFLTLPNPRTTVLRLNITF</sequence>
<proteinExistence type="predicted"/>
<evidence type="ECO:0008006" key="2">
    <source>
        <dbReference type="Google" id="ProtNLM"/>
    </source>
</evidence>
<name>A0AA49JUS6_9BACT</name>
<dbReference type="EMBL" id="CP130612">
    <property type="protein sequence ID" value="WKW12290.1"/>
    <property type="molecule type" value="Genomic_DNA"/>
</dbReference>
<dbReference type="RefSeq" id="WP_367885167.1">
    <property type="nucleotide sequence ID" value="NZ_CP130612.1"/>
</dbReference>
<protein>
    <recommendedName>
        <fullName evidence="2">TonB-dependent receptor</fullName>
    </recommendedName>
</protein>
<dbReference type="AlphaFoldDB" id="A0AA49JUS6"/>
<organism evidence="1">
    <name type="scientific">Pseudogemmatithrix spongiicola</name>
    <dbReference type="NCBI Taxonomy" id="3062599"/>
    <lineage>
        <taxon>Bacteria</taxon>
        <taxon>Pseudomonadati</taxon>
        <taxon>Gemmatimonadota</taxon>
        <taxon>Gemmatimonadia</taxon>
        <taxon>Gemmatimonadales</taxon>
        <taxon>Gemmatimonadaceae</taxon>
        <taxon>Pseudogemmatithrix</taxon>
    </lineage>
</organism>